<reference evidence="1 2" key="1">
    <citation type="submission" date="2014-04" db="EMBL/GenBank/DDBJ databases">
        <title>Genome evolution of avian class.</title>
        <authorList>
            <person name="Zhang G."/>
            <person name="Li C."/>
        </authorList>
    </citation>
    <scope>NUCLEOTIDE SEQUENCE [LARGE SCALE GENOMIC DNA]</scope>
    <source>
        <strain evidence="1">BGI_N307</strain>
    </source>
</reference>
<feature type="non-terminal residue" evidence="1">
    <location>
        <position position="40"/>
    </location>
</feature>
<dbReference type="Proteomes" id="UP000053875">
    <property type="component" value="Unassembled WGS sequence"/>
</dbReference>
<organism evidence="1 2">
    <name type="scientific">Dryobates pubescens</name>
    <name type="common">Downy woodpecker</name>
    <name type="synonym">Picoides pubescens</name>
    <dbReference type="NCBI Taxonomy" id="118200"/>
    <lineage>
        <taxon>Eukaryota</taxon>
        <taxon>Metazoa</taxon>
        <taxon>Chordata</taxon>
        <taxon>Craniata</taxon>
        <taxon>Vertebrata</taxon>
        <taxon>Euteleostomi</taxon>
        <taxon>Archelosauria</taxon>
        <taxon>Archosauria</taxon>
        <taxon>Dinosauria</taxon>
        <taxon>Saurischia</taxon>
        <taxon>Theropoda</taxon>
        <taxon>Coelurosauria</taxon>
        <taxon>Aves</taxon>
        <taxon>Neognathae</taxon>
        <taxon>Neoaves</taxon>
        <taxon>Telluraves</taxon>
        <taxon>Coraciimorphae</taxon>
        <taxon>Piciformes</taxon>
        <taxon>Picidae</taxon>
        <taxon>Dryobates</taxon>
    </lineage>
</organism>
<gene>
    <name evidence="1" type="ORF">N307_14370</name>
</gene>
<evidence type="ECO:0000313" key="2">
    <source>
        <dbReference type="Proteomes" id="UP000053875"/>
    </source>
</evidence>
<evidence type="ECO:0000313" key="1">
    <source>
        <dbReference type="EMBL" id="KFV66812.1"/>
    </source>
</evidence>
<dbReference type="SUPFAM" id="SSF58069">
    <property type="entry name" value="Virus ectodomain"/>
    <property type="match status" value="1"/>
</dbReference>
<name>A0A093GIQ8_DRYPU</name>
<dbReference type="AlphaFoldDB" id="A0A093GIQ8"/>
<proteinExistence type="predicted"/>
<dbReference type="Gene3D" id="1.10.287.210">
    <property type="match status" value="1"/>
</dbReference>
<feature type="non-terminal residue" evidence="1">
    <location>
        <position position="1"/>
    </location>
</feature>
<accession>A0A093GIQ8</accession>
<keyword evidence="2" id="KW-1185">Reference proteome</keyword>
<protein>
    <submittedName>
        <fullName evidence="1">Uncharacterized protein</fullName>
    </submittedName>
</protein>
<sequence length="40" mass="4346">AAIDYLLLKASHGCEDFEGCCCLSLTDNNKSIEAQLQSLK</sequence>
<dbReference type="EMBL" id="KL215808">
    <property type="protein sequence ID" value="KFV66812.1"/>
    <property type="molecule type" value="Genomic_DNA"/>
</dbReference>